<evidence type="ECO:0000313" key="2">
    <source>
        <dbReference type="Proteomes" id="UP001056120"/>
    </source>
</evidence>
<organism evidence="1 2">
    <name type="scientific">Smallanthus sonchifolius</name>
    <dbReference type="NCBI Taxonomy" id="185202"/>
    <lineage>
        <taxon>Eukaryota</taxon>
        <taxon>Viridiplantae</taxon>
        <taxon>Streptophyta</taxon>
        <taxon>Embryophyta</taxon>
        <taxon>Tracheophyta</taxon>
        <taxon>Spermatophyta</taxon>
        <taxon>Magnoliopsida</taxon>
        <taxon>eudicotyledons</taxon>
        <taxon>Gunneridae</taxon>
        <taxon>Pentapetalae</taxon>
        <taxon>asterids</taxon>
        <taxon>campanulids</taxon>
        <taxon>Asterales</taxon>
        <taxon>Asteraceae</taxon>
        <taxon>Asteroideae</taxon>
        <taxon>Heliantheae alliance</taxon>
        <taxon>Millerieae</taxon>
        <taxon>Smallanthus</taxon>
    </lineage>
</organism>
<reference evidence="2" key="1">
    <citation type="journal article" date="2022" name="Mol. Ecol. Resour.">
        <title>The genomes of chicory, endive, great burdock and yacon provide insights into Asteraceae palaeo-polyploidization history and plant inulin production.</title>
        <authorList>
            <person name="Fan W."/>
            <person name="Wang S."/>
            <person name="Wang H."/>
            <person name="Wang A."/>
            <person name="Jiang F."/>
            <person name="Liu H."/>
            <person name="Zhao H."/>
            <person name="Xu D."/>
            <person name="Zhang Y."/>
        </authorList>
    </citation>
    <scope>NUCLEOTIDE SEQUENCE [LARGE SCALE GENOMIC DNA]</scope>
    <source>
        <strain evidence="2">cv. Yunnan</strain>
    </source>
</reference>
<gene>
    <name evidence="1" type="ORF">L1987_12959</name>
</gene>
<name>A0ACB9JFS5_9ASTR</name>
<accession>A0ACB9JFS5</accession>
<dbReference type="Proteomes" id="UP001056120">
    <property type="component" value="Linkage Group LG04"/>
</dbReference>
<protein>
    <submittedName>
        <fullName evidence="1">Uncharacterized protein</fullName>
    </submittedName>
</protein>
<dbReference type="EMBL" id="CM042021">
    <property type="protein sequence ID" value="KAI3819135.1"/>
    <property type="molecule type" value="Genomic_DNA"/>
</dbReference>
<keyword evidence="2" id="KW-1185">Reference proteome</keyword>
<reference evidence="1 2" key="2">
    <citation type="journal article" date="2022" name="Mol. Ecol. Resour.">
        <title>The genomes of chicory, endive, great burdock and yacon provide insights into Asteraceae paleo-polyploidization history and plant inulin production.</title>
        <authorList>
            <person name="Fan W."/>
            <person name="Wang S."/>
            <person name="Wang H."/>
            <person name="Wang A."/>
            <person name="Jiang F."/>
            <person name="Liu H."/>
            <person name="Zhao H."/>
            <person name="Xu D."/>
            <person name="Zhang Y."/>
        </authorList>
    </citation>
    <scope>NUCLEOTIDE SEQUENCE [LARGE SCALE GENOMIC DNA]</scope>
    <source>
        <strain evidence="2">cv. Yunnan</strain>
        <tissue evidence="1">Leaves</tissue>
    </source>
</reference>
<evidence type="ECO:0000313" key="1">
    <source>
        <dbReference type="EMBL" id="KAI3819135.1"/>
    </source>
</evidence>
<comment type="caution">
    <text evidence="1">The sequence shown here is derived from an EMBL/GenBank/DDBJ whole genome shotgun (WGS) entry which is preliminary data.</text>
</comment>
<sequence length="248" mass="28054">MDVSPLSFGVHRRAFFPSLPTLIPVFFWKEYLFIYNHRLLLVIGLVFSRSLTYNAIVSVLIWYLTSSGDDVVKSAILTNVGEFLSSMFEIVMAHAADSFIGRFQTLLFSTIAYIGALMLFWMFHPSGVSWLLVLNLILLALGTSGDKILQDVVIDFVHDIDKSPSQNITRSITRATIWLRVVYVSGALIAILWVTLGAIGGVDSSWNNYFRICFITMTLAMIIFGVGHIVHYKGEILKYISRYFLYTL</sequence>
<proteinExistence type="predicted"/>